<dbReference type="SUPFAM" id="SSF55797">
    <property type="entry name" value="PR-1-like"/>
    <property type="match status" value="1"/>
</dbReference>
<dbReference type="GO" id="GO:0005576">
    <property type="term" value="C:extracellular region"/>
    <property type="evidence" value="ECO:0007669"/>
    <property type="project" value="InterPro"/>
</dbReference>
<dbReference type="PROSITE" id="PS01009">
    <property type="entry name" value="CRISP_1"/>
    <property type="match status" value="1"/>
</dbReference>
<dbReference type="AlphaFoldDB" id="A0AA97F521"/>
<dbReference type="EMBL" id="CP136594">
    <property type="protein sequence ID" value="WOE74158.1"/>
    <property type="molecule type" value="Genomic_DNA"/>
</dbReference>
<evidence type="ECO:0000259" key="2">
    <source>
        <dbReference type="SMART" id="SM00198"/>
    </source>
</evidence>
<dbReference type="Gene3D" id="3.40.33.10">
    <property type="entry name" value="CAP"/>
    <property type="match status" value="1"/>
</dbReference>
<accession>A0AA97F521</accession>
<dbReference type="InterPro" id="IPR014044">
    <property type="entry name" value="CAP_dom"/>
</dbReference>
<dbReference type="KEGG" id="acoa:RB602_09855"/>
<feature type="chain" id="PRO_5041645523" evidence="1">
    <location>
        <begin position="27"/>
        <end position="193"/>
    </location>
</feature>
<dbReference type="SMART" id="SM00198">
    <property type="entry name" value="SCP"/>
    <property type="match status" value="1"/>
</dbReference>
<dbReference type="Proteomes" id="UP001302429">
    <property type="component" value="Chromosome"/>
</dbReference>
<dbReference type="PRINTS" id="PR00837">
    <property type="entry name" value="V5TPXLIKE"/>
</dbReference>
<organism evidence="3 4">
    <name type="scientific">Alterisphingorhabdus coralli</name>
    <dbReference type="NCBI Taxonomy" id="3071408"/>
    <lineage>
        <taxon>Bacteria</taxon>
        <taxon>Pseudomonadati</taxon>
        <taxon>Pseudomonadota</taxon>
        <taxon>Alphaproteobacteria</taxon>
        <taxon>Sphingomonadales</taxon>
        <taxon>Sphingomonadaceae</taxon>
        <taxon>Alterisphingorhabdus (ex Yan et al. 2024)</taxon>
    </lineage>
</organism>
<evidence type="ECO:0000256" key="1">
    <source>
        <dbReference type="SAM" id="SignalP"/>
    </source>
</evidence>
<dbReference type="InterPro" id="IPR001283">
    <property type="entry name" value="CRISP-related"/>
</dbReference>
<gene>
    <name evidence="3" type="ORF">RB602_09855</name>
</gene>
<dbReference type="InterPro" id="IPR018244">
    <property type="entry name" value="Allrgn_V5/Tpx1_CS"/>
</dbReference>
<reference evidence="3 4" key="1">
    <citation type="submission" date="2023-10" db="EMBL/GenBank/DDBJ databases">
        <title>Complete genome sequence of a Sphingomonadaceae bacterium.</title>
        <authorList>
            <person name="Yan C."/>
        </authorList>
    </citation>
    <scope>NUCLEOTIDE SEQUENCE [LARGE SCALE GENOMIC DNA]</scope>
    <source>
        <strain evidence="3 4">SCSIO 66989</strain>
    </source>
</reference>
<feature type="domain" description="SCP" evidence="2">
    <location>
        <begin position="47"/>
        <end position="187"/>
    </location>
</feature>
<dbReference type="PANTHER" id="PTHR10334">
    <property type="entry name" value="CYSTEINE-RICH SECRETORY PROTEIN-RELATED"/>
    <property type="match status" value="1"/>
</dbReference>
<keyword evidence="1" id="KW-0732">Signal</keyword>
<name>A0AA97F521_9SPHN</name>
<proteinExistence type="predicted"/>
<dbReference type="RefSeq" id="WP_317080390.1">
    <property type="nucleotide sequence ID" value="NZ_CP136594.1"/>
</dbReference>
<dbReference type="InterPro" id="IPR035940">
    <property type="entry name" value="CAP_sf"/>
</dbReference>
<protein>
    <submittedName>
        <fullName evidence="3">CAP domain-containing protein</fullName>
    </submittedName>
</protein>
<evidence type="ECO:0000313" key="3">
    <source>
        <dbReference type="EMBL" id="WOE74158.1"/>
    </source>
</evidence>
<evidence type="ECO:0000313" key="4">
    <source>
        <dbReference type="Proteomes" id="UP001302429"/>
    </source>
</evidence>
<feature type="signal peptide" evidence="1">
    <location>
        <begin position="1"/>
        <end position="26"/>
    </location>
</feature>
<dbReference type="Pfam" id="PF00188">
    <property type="entry name" value="CAP"/>
    <property type="match status" value="1"/>
</dbReference>
<dbReference type="PROSITE" id="PS51257">
    <property type="entry name" value="PROKAR_LIPOPROTEIN"/>
    <property type="match status" value="1"/>
</dbReference>
<sequence length="193" mass="21152">MNKALILLTALSPVLLGCIPAGEADAGAPPKIRSIYDGTPAPRGEALFRKVMLDSQNRARREVGLAALQWDDALARDAATYARAMARSGRFAHDPQSGVAVRQGENLWMGTRDAFSYAEMSGGWIDEDRYFKRGAFPESSTTGRWSDVGHYTQIIWATTTHMRCAIASNRKDDYLVCRYNPAGNVVGRNPLTG</sequence>
<keyword evidence="4" id="KW-1185">Reference proteome</keyword>
<dbReference type="PROSITE" id="PS01010">
    <property type="entry name" value="CRISP_2"/>
    <property type="match status" value="1"/>
</dbReference>